<dbReference type="HOGENOM" id="CLU_105378_0_0_9"/>
<dbReference type="STRING" id="1002809.SSIL_1400"/>
<keyword evidence="2" id="KW-1185">Reference proteome</keyword>
<accession>F2F2I5</accession>
<protein>
    <recommendedName>
        <fullName evidence="3">DNA-binding protein</fullName>
    </recommendedName>
</protein>
<dbReference type="PATRIC" id="fig|1002809.3.peg.1411"/>
<dbReference type="Proteomes" id="UP000006691">
    <property type="component" value="Chromosome"/>
</dbReference>
<reference evidence="2" key="1">
    <citation type="submission" date="2011-04" db="EMBL/GenBank/DDBJ databases">
        <title>Genome sequence of Solibacillus silvestris StLB046.</title>
        <authorList>
            <person name="Morohoshi T."/>
            <person name="Someya N."/>
            <person name="Ikeda T."/>
        </authorList>
    </citation>
    <scope>NUCLEOTIDE SEQUENCE [LARGE SCALE GENOMIC DNA]</scope>
    <source>
        <strain evidence="2">StLB046</strain>
    </source>
</reference>
<dbReference type="eggNOG" id="ENOG502ZZK0">
    <property type="taxonomic scope" value="Bacteria"/>
</dbReference>
<evidence type="ECO:0000313" key="2">
    <source>
        <dbReference type="Proteomes" id="UP000006691"/>
    </source>
</evidence>
<gene>
    <name evidence="1" type="ordered locus">SSIL_1400</name>
</gene>
<proteinExistence type="predicted"/>
<sequence>MQIQNGADITKSKKVNAIIYSKPGDGKTSVARLLPGKTLVLDIDGTSQVLASHANVDVAKIDGEDAHNSILKFYALAKANIANYDNVFIDNLTHYQKLWLLNKGEKTKSGMPELKDYALLDNHLLKLVETFNALDANVVFTAWETTREIVEEGGSKYNQFIPDIRDKIVNHIMGIEHVVARLVKKADGTRGFILEGNQSMYAKNHLDDRSGCLQNELILPIKNETKNKEENK</sequence>
<organism evidence="1 2">
    <name type="scientific">Solibacillus silvestris (strain StLB046)</name>
    <name type="common">Bacillus silvestris</name>
    <dbReference type="NCBI Taxonomy" id="1002809"/>
    <lineage>
        <taxon>Bacteria</taxon>
        <taxon>Bacillati</taxon>
        <taxon>Bacillota</taxon>
        <taxon>Bacilli</taxon>
        <taxon>Bacillales</taxon>
        <taxon>Caryophanaceae</taxon>
        <taxon>Solibacillus</taxon>
    </lineage>
</organism>
<reference evidence="1 2" key="2">
    <citation type="journal article" date="2012" name="J. Biosci. Bioeng.">
        <title>Complete genome sequence and characterization of the N-acylhomoserine lactone-degrading gene of the potato leaf-associated Solibacillus silvestris.</title>
        <authorList>
            <person name="Morohoshi T."/>
            <person name="Tominaga Y."/>
            <person name="Someya N."/>
            <person name="Ikeda T."/>
        </authorList>
    </citation>
    <scope>NUCLEOTIDE SEQUENCE [LARGE SCALE GENOMIC DNA]</scope>
    <source>
        <strain evidence="1 2">StLB046</strain>
    </source>
</reference>
<evidence type="ECO:0008006" key="3">
    <source>
        <dbReference type="Google" id="ProtNLM"/>
    </source>
</evidence>
<dbReference type="NCBIfam" id="TIGR01618">
    <property type="entry name" value="phage_P_loop"/>
    <property type="match status" value="1"/>
</dbReference>
<evidence type="ECO:0000313" key="1">
    <source>
        <dbReference type="EMBL" id="BAK15823.1"/>
    </source>
</evidence>
<name>F2F2I5_SOLSS</name>
<dbReference type="InterPro" id="IPR006505">
    <property type="entry name" value="Phage_nucleotide-bp"/>
</dbReference>
<dbReference type="AlphaFoldDB" id="F2F2I5"/>
<dbReference type="RefSeq" id="WP_014823276.1">
    <property type="nucleotide sequence ID" value="NC_018065.1"/>
</dbReference>
<dbReference type="Pfam" id="PF13479">
    <property type="entry name" value="AAA_24"/>
    <property type="match status" value="1"/>
</dbReference>
<dbReference type="KEGG" id="siv:SSIL_1400"/>
<dbReference type="EMBL" id="AP012157">
    <property type="protein sequence ID" value="BAK15823.1"/>
    <property type="molecule type" value="Genomic_DNA"/>
</dbReference>